<keyword evidence="3" id="KW-1185">Reference proteome</keyword>
<dbReference type="InterPro" id="IPR021318">
    <property type="entry name" value="DUF2919"/>
</dbReference>
<dbReference type="AlphaFoldDB" id="A0A250B4X7"/>
<feature type="transmembrane region" description="Helical" evidence="1">
    <location>
        <begin position="62"/>
        <end position="80"/>
    </location>
</feature>
<feature type="transmembrane region" description="Helical" evidence="1">
    <location>
        <begin position="92"/>
        <end position="113"/>
    </location>
</feature>
<dbReference type="Proteomes" id="UP000217182">
    <property type="component" value="Chromosome"/>
</dbReference>
<evidence type="ECO:0000256" key="1">
    <source>
        <dbReference type="SAM" id="Phobius"/>
    </source>
</evidence>
<organism evidence="2 3">
    <name type="scientific">Gibbsiella quercinecans</name>
    <dbReference type="NCBI Taxonomy" id="929813"/>
    <lineage>
        <taxon>Bacteria</taxon>
        <taxon>Pseudomonadati</taxon>
        <taxon>Pseudomonadota</taxon>
        <taxon>Gammaproteobacteria</taxon>
        <taxon>Enterobacterales</taxon>
        <taxon>Yersiniaceae</taxon>
        <taxon>Gibbsiella</taxon>
    </lineage>
</organism>
<accession>A0A250B4X7</accession>
<feature type="transmembrane region" description="Helical" evidence="1">
    <location>
        <begin position="21"/>
        <end position="42"/>
    </location>
</feature>
<protein>
    <recommendedName>
        <fullName evidence="4">DUF2919 domain-containing protein</fullName>
    </recommendedName>
</protein>
<dbReference type="Pfam" id="PF11143">
    <property type="entry name" value="DUF2919"/>
    <property type="match status" value="1"/>
</dbReference>
<dbReference type="EMBL" id="CP014136">
    <property type="protein sequence ID" value="ATA21229.1"/>
    <property type="molecule type" value="Genomic_DNA"/>
</dbReference>
<gene>
    <name evidence="2" type="ORF">AWC35_18800</name>
</gene>
<keyword evidence="1" id="KW-1133">Transmembrane helix</keyword>
<dbReference type="KEGG" id="gqu:AWC35_18800"/>
<feature type="transmembrane region" description="Helical" evidence="1">
    <location>
        <begin position="119"/>
        <end position="138"/>
    </location>
</feature>
<dbReference type="OrthoDB" id="6314776at2"/>
<evidence type="ECO:0008006" key="4">
    <source>
        <dbReference type="Google" id="ProtNLM"/>
    </source>
</evidence>
<sequence>MKVSPRYFSPDDYDRHGVLRLPIWFWGILILQARTWILLVIAGASSQQGEGLLRIFYPDRESFWFGMLMGLPAVLAFLLCGRRQRWPRCWQASYWVLLVAGLAALAGVLYSLWQQGEDAAGLGILLALLDVLALVYLWRSPRLRACFAPWAAQA</sequence>
<name>A0A250B4X7_9GAMM</name>
<dbReference type="RefSeq" id="WP_095847815.1">
    <property type="nucleotide sequence ID" value="NZ_CP014136.1"/>
</dbReference>
<proteinExistence type="predicted"/>
<evidence type="ECO:0000313" key="2">
    <source>
        <dbReference type="EMBL" id="ATA21229.1"/>
    </source>
</evidence>
<keyword evidence="1" id="KW-0472">Membrane</keyword>
<reference evidence="2 3" key="1">
    <citation type="submission" date="2016-01" db="EMBL/GenBank/DDBJ databases">
        <authorList>
            <person name="Oliw E.H."/>
        </authorList>
    </citation>
    <scope>NUCLEOTIDE SEQUENCE [LARGE SCALE GENOMIC DNA]</scope>
    <source>
        <strain evidence="2 3">FRB97</strain>
    </source>
</reference>
<keyword evidence="1" id="KW-0812">Transmembrane</keyword>
<evidence type="ECO:0000313" key="3">
    <source>
        <dbReference type="Proteomes" id="UP000217182"/>
    </source>
</evidence>